<feature type="domain" description="Zinc finger CHC2-type" evidence="1">
    <location>
        <begin position="33"/>
        <end position="89"/>
    </location>
</feature>
<evidence type="ECO:0000313" key="2">
    <source>
        <dbReference type="EMBL" id="BFO73638.1"/>
    </source>
</evidence>
<sequence length="296" mass="34069">MTIDEIKAISIKDYLGNMAIYPAKDYGYYGMYKSPFRNEHIPSFKVDYNKNLWYDFALNEGGSLIDLVMRLHKCSLVQAIDTFNGKPNIQPRFSIGNNETKNLSQSRIEVIGSTKLCHPNLIEYFTQRRINLNIAKKYCKEIHYRIADKKFYAIGFPNNSYGYALRNPYFKGCLPPSDVSYIPTPSERINLFEGFMDYLSLLTMCPEEEEKSALILNSISNIRKSKIFLSKHSLVCSYLDNDEGGRTALNKLIEDGLRIQDCSSIYQNFKDLNECLCAEFKHSEKAEIKKSKGIKL</sequence>
<protein>
    <submittedName>
        <fullName evidence="2">Toprim domain-containing protein</fullName>
    </submittedName>
</protein>
<dbReference type="Gene3D" id="3.40.1360.10">
    <property type="match status" value="1"/>
</dbReference>
<dbReference type="Gene3D" id="3.90.580.10">
    <property type="entry name" value="Zinc finger, CHC2-type domain"/>
    <property type="match status" value="1"/>
</dbReference>
<name>A0AB33IV33_9BACT</name>
<reference evidence="2" key="1">
    <citation type="submission" date="2024-07" db="EMBL/GenBank/DDBJ databases">
        <title>Complete genome sequence of Prevotella sp. YM-2024 GTC17254.</title>
        <authorList>
            <person name="Hayashi M."/>
            <person name="Muto Y."/>
            <person name="Tanaka K."/>
            <person name="Niwa H."/>
        </authorList>
    </citation>
    <scope>NUCLEOTIDE SEQUENCE</scope>
    <source>
        <strain evidence="2">GTC17254</strain>
    </source>
</reference>
<dbReference type="SUPFAM" id="SSF57783">
    <property type="entry name" value="Zinc beta-ribbon"/>
    <property type="match status" value="1"/>
</dbReference>
<proteinExistence type="predicted"/>
<accession>A0AB33IV33</accession>
<dbReference type="GO" id="GO:0003677">
    <property type="term" value="F:DNA binding"/>
    <property type="evidence" value="ECO:0007669"/>
    <property type="project" value="InterPro"/>
</dbReference>
<dbReference type="GO" id="GO:0008270">
    <property type="term" value="F:zinc ion binding"/>
    <property type="evidence" value="ECO:0007669"/>
    <property type="project" value="InterPro"/>
</dbReference>
<evidence type="ECO:0000259" key="1">
    <source>
        <dbReference type="Pfam" id="PF01807"/>
    </source>
</evidence>
<dbReference type="EMBL" id="AP035786">
    <property type="protein sequence ID" value="BFO73638.1"/>
    <property type="molecule type" value="Genomic_DNA"/>
</dbReference>
<dbReference type="Pfam" id="PF13155">
    <property type="entry name" value="Toprim_2"/>
    <property type="match status" value="1"/>
</dbReference>
<dbReference type="GO" id="GO:0006260">
    <property type="term" value="P:DNA replication"/>
    <property type="evidence" value="ECO:0007669"/>
    <property type="project" value="InterPro"/>
</dbReference>
<dbReference type="Pfam" id="PF01807">
    <property type="entry name" value="Zn_ribbon_DnaG"/>
    <property type="match status" value="1"/>
</dbReference>
<gene>
    <name evidence="2" type="ORF">GTC17254_12350</name>
</gene>
<dbReference type="InterPro" id="IPR002694">
    <property type="entry name" value="Znf_CHC2"/>
</dbReference>
<dbReference type="AlphaFoldDB" id="A0AB33IV33"/>
<dbReference type="GO" id="GO:0003899">
    <property type="term" value="F:DNA-directed RNA polymerase activity"/>
    <property type="evidence" value="ECO:0007669"/>
    <property type="project" value="InterPro"/>
</dbReference>
<organism evidence="2">
    <name type="scientific">Prevotella sp. GTC17254</name>
    <dbReference type="NCBI Taxonomy" id="3236794"/>
    <lineage>
        <taxon>Bacteria</taxon>
        <taxon>Pseudomonadati</taxon>
        <taxon>Bacteroidota</taxon>
        <taxon>Bacteroidia</taxon>
        <taxon>Bacteroidales</taxon>
        <taxon>Prevotellaceae</taxon>
        <taxon>Prevotella</taxon>
    </lineage>
</organism>
<dbReference type="InterPro" id="IPR036977">
    <property type="entry name" value="DNA_primase_Znf_CHC2"/>
</dbReference>